<comment type="caution">
    <text evidence="2">The sequence shown here is derived from an EMBL/GenBank/DDBJ whole genome shotgun (WGS) entry which is preliminary data.</text>
</comment>
<reference evidence="2" key="2">
    <citation type="submission" date="2023-06" db="EMBL/GenBank/DDBJ databases">
        <authorList>
            <person name="Swenson N.G."/>
            <person name="Wegrzyn J.L."/>
            <person name="Mcevoy S.L."/>
        </authorList>
    </citation>
    <scope>NUCLEOTIDE SEQUENCE</scope>
    <source>
        <strain evidence="2">NS2018</strain>
        <tissue evidence="2">Leaf</tissue>
    </source>
</reference>
<gene>
    <name evidence="2" type="ORF">LWI29_036062</name>
</gene>
<proteinExistence type="predicted"/>
<organism evidence="2 3">
    <name type="scientific">Acer saccharum</name>
    <name type="common">Sugar maple</name>
    <dbReference type="NCBI Taxonomy" id="4024"/>
    <lineage>
        <taxon>Eukaryota</taxon>
        <taxon>Viridiplantae</taxon>
        <taxon>Streptophyta</taxon>
        <taxon>Embryophyta</taxon>
        <taxon>Tracheophyta</taxon>
        <taxon>Spermatophyta</taxon>
        <taxon>Magnoliopsida</taxon>
        <taxon>eudicotyledons</taxon>
        <taxon>Gunneridae</taxon>
        <taxon>Pentapetalae</taxon>
        <taxon>rosids</taxon>
        <taxon>malvids</taxon>
        <taxon>Sapindales</taxon>
        <taxon>Sapindaceae</taxon>
        <taxon>Hippocastanoideae</taxon>
        <taxon>Acereae</taxon>
        <taxon>Acer</taxon>
    </lineage>
</organism>
<accession>A0AA39SW68</accession>
<dbReference type="SUPFAM" id="SSF81383">
    <property type="entry name" value="F-box domain"/>
    <property type="match status" value="1"/>
</dbReference>
<keyword evidence="3" id="KW-1185">Reference proteome</keyword>
<dbReference type="Gene3D" id="1.20.1280.50">
    <property type="match status" value="1"/>
</dbReference>
<protein>
    <recommendedName>
        <fullName evidence="1">F-box domain-containing protein</fullName>
    </recommendedName>
</protein>
<dbReference type="Pfam" id="PF00646">
    <property type="entry name" value="F-box"/>
    <property type="match status" value="1"/>
</dbReference>
<sequence length="121" mass="13759">MSCVNSNKKLNSIAANDDILTEILVRLPLKSILRFKSASRQWHSLISGAHFCRRVYPDAYLVSSLLLRKFSLSNLEYDFVPLTDKPTSPPFKTLAFVNHPSGLEILQSCHIQKITLEYHSL</sequence>
<reference evidence="2" key="1">
    <citation type="journal article" date="2022" name="Plant J.">
        <title>Strategies of tolerance reflected in two North American maple genomes.</title>
        <authorList>
            <person name="McEvoy S.L."/>
            <person name="Sezen U.U."/>
            <person name="Trouern-Trend A."/>
            <person name="McMahon S.M."/>
            <person name="Schaberg P.G."/>
            <person name="Yang J."/>
            <person name="Wegrzyn J.L."/>
            <person name="Swenson N.G."/>
        </authorList>
    </citation>
    <scope>NUCLEOTIDE SEQUENCE</scope>
    <source>
        <strain evidence="2">NS2018</strain>
    </source>
</reference>
<dbReference type="EMBL" id="JAUESC010000004">
    <property type="protein sequence ID" value="KAK0598583.1"/>
    <property type="molecule type" value="Genomic_DNA"/>
</dbReference>
<dbReference type="InterPro" id="IPR001810">
    <property type="entry name" value="F-box_dom"/>
</dbReference>
<name>A0AA39SW68_ACESA</name>
<feature type="domain" description="F-box" evidence="1">
    <location>
        <begin position="17"/>
        <end position="52"/>
    </location>
</feature>
<dbReference type="AlphaFoldDB" id="A0AA39SW68"/>
<evidence type="ECO:0000313" key="3">
    <source>
        <dbReference type="Proteomes" id="UP001168877"/>
    </source>
</evidence>
<dbReference type="Proteomes" id="UP001168877">
    <property type="component" value="Unassembled WGS sequence"/>
</dbReference>
<dbReference type="InterPro" id="IPR036047">
    <property type="entry name" value="F-box-like_dom_sf"/>
</dbReference>
<evidence type="ECO:0000259" key="1">
    <source>
        <dbReference type="Pfam" id="PF00646"/>
    </source>
</evidence>
<evidence type="ECO:0000313" key="2">
    <source>
        <dbReference type="EMBL" id="KAK0598583.1"/>
    </source>
</evidence>